<dbReference type="Gene3D" id="3.30.70.3040">
    <property type="match status" value="1"/>
</dbReference>
<evidence type="ECO:0000256" key="2">
    <source>
        <dbReference type="ARBA" id="ARBA00007379"/>
    </source>
</evidence>
<evidence type="ECO:0000259" key="13">
    <source>
        <dbReference type="Pfam" id="PF18075"/>
    </source>
</evidence>
<gene>
    <name evidence="14" type="ORF">EOT05_02445</name>
</gene>
<evidence type="ECO:0000256" key="6">
    <source>
        <dbReference type="ARBA" id="ARBA00022692"/>
    </source>
</evidence>
<comment type="caution">
    <text evidence="14">The sequence shown here is derived from an EMBL/GenBank/DDBJ whole genome shotgun (WGS) entry which is preliminary data.</text>
</comment>
<evidence type="ECO:0000313" key="15">
    <source>
        <dbReference type="Proteomes" id="UP000289257"/>
    </source>
</evidence>
<keyword evidence="6 11" id="KW-0812">Transmembrane</keyword>
<feature type="domain" description="ABC3 transporter permease C-terminal" evidence="12">
    <location>
        <begin position="205"/>
        <end position="323"/>
    </location>
</feature>
<evidence type="ECO:0000256" key="7">
    <source>
        <dbReference type="ARBA" id="ARBA00022989"/>
    </source>
</evidence>
<feature type="transmembrane region" description="Helical" evidence="11">
    <location>
        <begin position="205"/>
        <end position="228"/>
    </location>
</feature>
<evidence type="ECO:0000256" key="8">
    <source>
        <dbReference type="ARBA" id="ARBA00023136"/>
    </source>
</evidence>
<feature type="transmembrane region" description="Helical" evidence="11">
    <location>
        <begin position="41"/>
        <end position="63"/>
    </location>
</feature>
<dbReference type="GO" id="GO:0005886">
    <property type="term" value="C:plasma membrane"/>
    <property type="evidence" value="ECO:0007669"/>
    <property type="project" value="UniProtKB-SubCell"/>
</dbReference>
<dbReference type="PANTHER" id="PTHR47755">
    <property type="entry name" value="CELL DIVISION PROTEIN FTSX"/>
    <property type="match status" value="1"/>
</dbReference>
<name>A0A4Q0AHU5_9BACT</name>
<evidence type="ECO:0000256" key="5">
    <source>
        <dbReference type="ARBA" id="ARBA00022618"/>
    </source>
</evidence>
<evidence type="ECO:0000256" key="1">
    <source>
        <dbReference type="ARBA" id="ARBA00004651"/>
    </source>
</evidence>
<evidence type="ECO:0000256" key="10">
    <source>
        <dbReference type="PIRNR" id="PIRNR003097"/>
    </source>
</evidence>
<proteinExistence type="inferred from homology"/>
<dbReference type="InterPro" id="IPR004513">
    <property type="entry name" value="FtsX"/>
</dbReference>
<dbReference type="AlphaFoldDB" id="A0A4Q0AHU5"/>
<feature type="transmembrane region" description="Helical" evidence="11">
    <location>
        <begin position="249"/>
        <end position="276"/>
    </location>
</feature>
<dbReference type="InterPro" id="IPR040690">
    <property type="entry name" value="FtsX_ECD"/>
</dbReference>
<reference evidence="14" key="1">
    <citation type="submission" date="2019-01" db="EMBL/GenBank/DDBJ databases">
        <title>Genomic signatures and co-occurrence patterns of the ultra-small Saccharimodia (Patescibacteria phylum) suggest a symbiotic lifestyle.</title>
        <authorList>
            <person name="Lemos L."/>
            <person name="Medeiros J."/>
            <person name="Andreote F."/>
            <person name="Fernandes G."/>
            <person name="Varani A."/>
            <person name="Oliveira G."/>
            <person name="Pylro V."/>
        </authorList>
    </citation>
    <scope>NUCLEOTIDE SEQUENCE [LARGE SCALE GENOMIC DNA]</scope>
    <source>
        <strain evidence="14">AMD02</strain>
    </source>
</reference>
<feature type="domain" description="FtsX extracellular" evidence="13">
    <location>
        <begin position="79"/>
        <end position="167"/>
    </location>
</feature>
<evidence type="ECO:0000259" key="12">
    <source>
        <dbReference type="Pfam" id="PF02687"/>
    </source>
</evidence>
<dbReference type="InterPro" id="IPR003838">
    <property type="entry name" value="ABC3_permease_C"/>
</dbReference>
<dbReference type="Pfam" id="PF18075">
    <property type="entry name" value="FtsX_ECD"/>
    <property type="match status" value="1"/>
</dbReference>
<dbReference type="GO" id="GO:0051301">
    <property type="term" value="P:cell division"/>
    <property type="evidence" value="ECO:0007669"/>
    <property type="project" value="UniProtKB-KW"/>
</dbReference>
<dbReference type="EMBL" id="SCKX01000001">
    <property type="protein sequence ID" value="RWZ78586.1"/>
    <property type="molecule type" value="Genomic_DNA"/>
</dbReference>
<keyword evidence="4 10" id="KW-1003">Cell membrane</keyword>
<comment type="similarity">
    <text evidence="2 10">Belongs to the ABC-4 integral membrane protein family. FtsX subfamily.</text>
</comment>
<dbReference type="Proteomes" id="UP000289257">
    <property type="component" value="Unassembled WGS sequence"/>
</dbReference>
<evidence type="ECO:0000256" key="11">
    <source>
        <dbReference type="SAM" id="Phobius"/>
    </source>
</evidence>
<dbReference type="PANTHER" id="PTHR47755:SF1">
    <property type="entry name" value="CELL DIVISION PROTEIN FTSX"/>
    <property type="match status" value="1"/>
</dbReference>
<dbReference type="Pfam" id="PF02687">
    <property type="entry name" value="FtsX"/>
    <property type="match status" value="1"/>
</dbReference>
<keyword evidence="15" id="KW-1185">Reference proteome</keyword>
<keyword evidence="5 10" id="KW-0132">Cell division</keyword>
<keyword evidence="9 10" id="KW-0131">Cell cycle</keyword>
<sequence>MAKGKKKLDSKTYAKQKRHHRQWTTFIRMIRYGVNNFSRNAWLTIAATAVMTITLFVIFTSVVSRNVLTDTLTSLRDNVSMSIYMKTDATEVDVNQVASDLRKESSVLAVNVTSPEQARTQYAQSIKNDAQSLTILKEATNKFPWTLSIKVRDINNTTQLANFVKTNKTYLANQDPQRQPSFAGPRRAAIENIGNAATFAQNVGIIISAVFVVVSTLIIFNTIRMAIFNRREEIQMMKLIGAERAFIRGPFVVEAIVYGFFAALFATALGGGILILAAPGLQQYFTIQPTIDTLTFYAGFVLLAMILIGAFIGIISSLMATRRYLKL</sequence>
<feature type="transmembrane region" description="Helical" evidence="11">
    <location>
        <begin position="296"/>
        <end position="320"/>
    </location>
</feature>
<keyword evidence="7 11" id="KW-1133">Transmembrane helix</keyword>
<protein>
    <recommendedName>
        <fullName evidence="3 10">Cell division protein FtsX</fullName>
    </recommendedName>
</protein>
<accession>A0A4Q0AHU5</accession>
<evidence type="ECO:0000313" key="14">
    <source>
        <dbReference type="EMBL" id="RWZ78586.1"/>
    </source>
</evidence>
<comment type="subcellular location">
    <subcellularLocation>
        <location evidence="1">Cell membrane</location>
        <topology evidence="1">Multi-pass membrane protein</topology>
    </subcellularLocation>
</comment>
<evidence type="ECO:0000256" key="3">
    <source>
        <dbReference type="ARBA" id="ARBA00021907"/>
    </source>
</evidence>
<organism evidence="14 15">
    <name type="scientific">Candidatus Microsaccharimonas sossegonensis</name>
    <dbReference type="NCBI Taxonomy" id="2506948"/>
    <lineage>
        <taxon>Bacteria</taxon>
        <taxon>Candidatus Saccharimonadota</taxon>
        <taxon>Candidatus Saccharimonadia</taxon>
        <taxon>Candidatus Saccharimonadales</taxon>
        <taxon>Candidatus Saccharimonadaceae</taxon>
        <taxon>Candidatus Microsaccharimonas</taxon>
    </lineage>
</organism>
<evidence type="ECO:0000256" key="4">
    <source>
        <dbReference type="ARBA" id="ARBA00022475"/>
    </source>
</evidence>
<evidence type="ECO:0000256" key="9">
    <source>
        <dbReference type="ARBA" id="ARBA00023306"/>
    </source>
</evidence>
<keyword evidence="8 10" id="KW-0472">Membrane</keyword>
<dbReference type="PIRSF" id="PIRSF003097">
    <property type="entry name" value="FtsX"/>
    <property type="match status" value="1"/>
</dbReference>